<dbReference type="Proteomes" id="UP000000437">
    <property type="component" value="Chromosome 19"/>
</dbReference>
<dbReference type="RefSeq" id="XP_073787705.1">
    <property type="nucleotide sequence ID" value="XM_073931604.1"/>
</dbReference>
<keyword evidence="1" id="KW-1185">Reference proteome</keyword>
<evidence type="ECO:0000313" key="1">
    <source>
        <dbReference type="Proteomes" id="UP000000437"/>
    </source>
</evidence>
<protein>
    <submittedName>
        <fullName evidence="2">Transcription factor HIVEP3 isoform X1</fullName>
    </submittedName>
</protein>
<name>A0AC58I0E2_DANRE</name>
<evidence type="ECO:0000313" key="2">
    <source>
        <dbReference type="RefSeq" id="XP_073787705.1"/>
    </source>
</evidence>
<accession>A0AC58I0E2</accession>
<sequence>MEALHSQATTGEQSGGLAKQNETPVDNPKPQYHEEKKVVTQVHHAQQRKHLNIERKRLRLQRKSLQERDVVEEGKPPRASGSSEHLNANMSQAREMPSGASSSAVSAKPSCSMEEVLEGTPRQKRERKPQKPGKYVCSYCGRACAKPSVLQKHIRSHTGERPYPCAPCGFSFKTKSNLYKHRKSHTHRVKAGLTADREGPGISCSEEPLTDSDEESQPSSYLEKQRMSVQNSSATERCSEGQLQEIEDSHAVKKRLAMRLSRGRRTPLGSSDEASSSFGQSSKGSTESGYFSRSESTEVSQDSPPNTSAKSYAEVILGKFGRLGHLQRTSHQQHAHPAGQEGKRIPFNVPKKQVIDHITKLITINEAVVDTSKIDSVKPRRFSLSRRSSTELKVVSSKEPFLHSPKEIDISAKSSGSITLGVPCEKFQHHSLSIPQTESTSTAPLLRSHSMPSDASTSDVSETSRSLRLSQSFDDPQPIQNRRHGMLRRQPAIELPIGAELTMEEQSYSTSSFHHPVTTMPDPSQKQEQFECGACRIVCNDVERYQKHKQHCCTVHISQQSEIPVYQVDESTRTFTSRSGAFAFRKRRKEESIEFEDPSLPSVSYIPLRGYAPSCEQPIKRTHELGQEYCTEGSLKGISVIQHTSSFEKHDNSKTDEPSHTHGVSHTSPHPQTKQQATKLSFRKLVRQQNVQVPEILVTEDSNTEAMAVSPPPIVPKMKDTEKVSEFQWPQRSPTLAQLPIEKLPPKKKRLRLAEAAQSSGDSSFESMSLPHSPSQDSCTSHNSSRSTSFEEAGKADADLTPTRRSRATHTLTVPINSHREMRRSASEQAPHIPQTANLITEIRSKSFDYSSLSPDRTPAGWKERRKCLLLRHSAVREPEEEDQTTKVFNTSSPTCRTSTSPSHSPVTSYSPSTHHVSSSNTVHSFGEKQIMKSQDVLSENTQLSTLQLTPVIHTDHPTTVGSLICPSGAARAHYSSMSTGLKLEIPMEKDQPYITHCHQHQNIGFDVTSNPEVLRPLPAQSIPVRLNSHLPYHAGSIYTTVSQTFFSRPQEPCCSGVSSVAVVSKYEIMDQQPDSERSDSVSVGATKRVLSPTSSNELNPESEQQQKRVKEEEENQENERRDDKVLIEFKKEEILGEQSVIFPTEHKDPPFQTLNTNLTFSWCFLNYIKPNPSIQSEQQNSVYSSWCTSTRNPNPPGLTSKEMLSLLQCRQRHETLLYTMASMSPSLDVKQETPDSQKPNVTEVHAAQLTEPKEAQQAELTEVETKTTEEKEDQLSTSKCSSRVQICEGGYRSSEEYVYVRGRGRGRYVCEECGIRCKKPSMLRKHIRLHTDARPYVCQHCNFAFKTKGNLTKHMKSKAHGKRCPEGPAPGPVQCELETDEGGDSAKHFLETEEVEEHQFSDAEESDDEAEDNDEGDEQTSCSSSSSKWTSISRDDSGSCDILGLSNPGWEQHPKPPVSMSPRKPSHYGEASSPKTTKSIVTLLHLDPTTGMCSSPIRSLSPGLQMSPALPQSPGRDMSPLRCPSPRLSLSPSSCLSSLSPSDRSTSSFSERRVSPIRDLSPIRPSSPSCPLALTVGASVTIQYQADRPRASTKASPNRLNLKKKTEKTHSPHRRTNMTQSWPPAHGRLSRNMQPREGQRVLSHLPLHSQPQVMIPNLSLTIPIGGIQMVQPRSNMLLRSTSLNHSVAQMTVTVLTKEKGAGRSPVGEVPHRKNQLIVFTEPAVEMSSKSEASSDEDKEQIHGVVQAELFSRKKEVPSVAMTTWKSISQKNNRKHSRSPKKTQPVDGSRTSMDAKC</sequence>
<organism evidence="1 2">
    <name type="scientific">Danio rerio</name>
    <name type="common">Zebrafish</name>
    <name type="synonym">Brachydanio rerio</name>
    <dbReference type="NCBI Taxonomy" id="7955"/>
    <lineage>
        <taxon>Eukaryota</taxon>
        <taxon>Metazoa</taxon>
        <taxon>Chordata</taxon>
        <taxon>Craniata</taxon>
        <taxon>Vertebrata</taxon>
        <taxon>Euteleostomi</taxon>
        <taxon>Actinopterygii</taxon>
        <taxon>Neopterygii</taxon>
        <taxon>Teleostei</taxon>
        <taxon>Ostariophysi</taxon>
        <taxon>Cypriniformes</taxon>
        <taxon>Danionidae</taxon>
        <taxon>Danioninae</taxon>
        <taxon>Danio</taxon>
    </lineage>
</organism>
<proteinExistence type="predicted"/>
<gene>
    <name evidence="2" type="primary">hivep3a</name>
</gene>
<reference evidence="2" key="1">
    <citation type="submission" date="2025-08" db="UniProtKB">
        <authorList>
            <consortium name="RefSeq"/>
        </authorList>
    </citation>
    <scope>IDENTIFICATION</scope>
    <source>
        <strain evidence="2">Tuebingen</strain>
        <tissue evidence="2">Fibroblasts and whole tissue</tissue>
    </source>
</reference>